<accession>A0A6N2YDV7</accession>
<reference evidence="1" key="1">
    <citation type="submission" date="2019-11" db="EMBL/GenBank/DDBJ databases">
        <authorList>
            <person name="Feng L."/>
        </authorList>
    </citation>
    <scope>NUCLEOTIDE SEQUENCE</scope>
    <source>
        <strain evidence="1">CaerofaciensLFYP39</strain>
    </source>
</reference>
<sequence length="123" mass="14138">MLVYLNVYNKDRLQDTPTDIAVNRLCKIWRELIIAGKSDEEKVDLVEAPSVDEEEAPAKSTSSVLNFFMGKTVYSAANPLRIELNQTHYPIRGWQAAWLNSQTMRHELKHHEAIESSIARTPW</sequence>
<dbReference type="EMBL" id="CACRTW010000002">
    <property type="protein sequence ID" value="VYT63900.1"/>
    <property type="molecule type" value="Genomic_DNA"/>
</dbReference>
<gene>
    <name evidence="1" type="ORF">CALFYP39_00191</name>
</gene>
<proteinExistence type="predicted"/>
<name>A0A6N2YDV7_9ACTN</name>
<protein>
    <submittedName>
        <fullName evidence="1">Uncharacterized protein</fullName>
    </submittedName>
</protein>
<dbReference type="RefSeq" id="WP_421754996.1">
    <property type="nucleotide sequence ID" value="NZ_CACRTW010000002.1"/>
</dbReference>
<evidence type="ECO:0000313" key="1">
    <source>
        <dbReference type="EMBL" id="VYT63900.1"/>
    </source>
</evidence>
<dbReference type="AlphaFoldDB" id="A0A6N2YDV7"/>
<organism evidence="1">
    <name type="scientific">Collinsella aerofaciens</name>
    <dbReference type="NCBI Taxonomy" id="74426"/>
    <lineage>
        <taxon>Bacteria</taxon>
        <taxon>Bacillati</taxon>
        <taxon>Actinomycetota</taxon>
        <taxon>Coriobacteriia</taxon>
        <taxon>Coriobacteriales</taxon>
        <taxon>Coriobacteriaceae</taxon>
        <taxon>Collinsella</taxon>
    </lineage>
</organism>